<dbReference type="PRINTS" id="PR00039">
    <property type="entry name" value="HTHLYSR"/>
</dbReference>
<dbReference type="Gene3D" id="1.10.10.10">
    <property type="entry name" value="Winged helix-like DNA-binding domain superfamily/Winged helix DNA-binding domain"/>
    <property type="match status" value="1"/>
</dbReference>
<protein>
    <recommendedName>
        <fullName evidence="5">HTH lysR-type domain-containing protein</fullName>
    </recommendedName>
</protein>
<dbReference type="EMBL" id="ASWJ01000006">
    <property type="protein sequence ID" value="EOW83930.1"/>
    <property type="molecule type" value="Genomic_DNA"/>
</dbReference>
<keyword evidence="7" id="KW-1185">Reference proteome</keyword>
<dbReference type="PATRIC" id="fig|1121865.3.peg.1678"/>
<dbReference type="SUPFAM" id="SSF46785">
    <property type="entry name" value="Winged helix' DNA-binding domain"/>
    <property type="match status" value="1"/>
</dbReference>
<dbReference type="Proteomes" id="UP000014113">
    <property type="component" value="Unassembled WGS sequence"/>
</dbReference>
<gene>
    <name evidence="6" type="ORF">I568_01377</name>
</gene>
<dbReference type="Gene3D" id="3.40.190.290">
    <property type="match status" value="1"/>
</dbReference>
<dbReference type="GO" id="GO:0000976">
    <property type="term" value="F:transcription cis-regulatory region binding"/>
    <property type="evidence" value="ECO:0007669"/>
    <property type="project" value="TreeGrafter"/>
</dbReference>
<name>S1N4L5_9ENTE</name>
<proteinExistence type="inferred from homology"/>
<keyword evidence="3" id="KW-0238">DNA-binding</keyword>
<dbReference type="InterPro" id="IPR036388">
    <property type="entry name" value="WH-like_DNA-bd_sf"/>
</dbReference>
<evidence type="ECO:0000256" key="2">
    <source>
        <dbReference type="ARBA" id="ARBA00023015"/>
    </source>
</evidence>
<evidence type="ECO:0000256" key="1">
    <source>
        <dbReference type="ARBA" id="ARBA00009437"/>
    </source>
</evidence>
<comment type="caution">
    <text evidence="6">The sequence shown here is derived from an EMBL/GenBank/DDBJ whole genome shotgun (WGS) entry which is preliminary data.</text>
</comment>
<dbReference type="InterPro" id="IPR036390">
    <property type="entry name" value="WH_DNA-bd_sf"/>
</dbReference>
<dbReference type="OrthoDB" id="9785745at2"/>
<dbReference type="SUPFAM" id="SSF53850">
    <property type="entry name" value="Periplasmic binding protein-like II"/>
    <property type="match status" value="1"/>
</dbReference>
<keyword evidence="4" id="KW-0804">Transcription</keyword>
<dbReference type="eggNOG" id="COG0583">
    <property type="taxonomic scope" value="Bacteria"/>
</dbReference>
<dbReference type="RefSeq" id="WP_016183843.1">
    <property type="nucleotide sequence ID" value="NZ_JXKI01000003.1"/>
</dbReference>
<dbReference type="PANTHER" id="PTHR30126:SF64">
    <property type="entry name" value="HTH-TYPE TRANSCRIPTIONAL REGULATOR CITR"/>
    <property type="match status" value="1"/>
</dbReference>
<dbReference type="Pfam" id="PF00126">
    <property type="entry name" value="HTH_1"/>
    <property type="match status" value="1"/>
</dbReference>
<dbReference type="PANTHER" id="PTHR30126">
    <property type="entry name" value="HTH-TYPE TRANSCRIPTIONAL REGULATOR"/>
    <property type="match status" value="1"/>
</dbReference>
<dbReference type="AlphaFoldDB" id="S1N4L5"/>
<feature type="domain" description="HTH lysR-type" evidence="5">
    <location>
        <begin position="1"/>
        <end position="58"/>
    </location>
</feature>
<organism evidence="6 7">
    <name type="scientific">Enterococcus columbae DSM 7374 = ATCC 51263</name>
    <dbReference type="NCBI Taxonomy" id="1121865"/>
    <lineage>
        <taxon>Bacteria</taxon>
        <taxon>Bacillati</taxon>
        <taxon>Bacillota</taxon>
        <taxon>Bacilli</taxon>
        <taxon>Lactobacillales</taxon>
        <taxon>Enterococcaceae</taxon>
        <taxon>Enterococcus</taxon>
    </lineage>
</organism>
<dbReference type="PROSITE" id="PS50931">
    <property type="entry name" value="HTH_LYSR"/>
    <property type="match status" value="1"/>
</dbReference>
<keyword evidence="2" id="KW-0805">Transcription regulation</keyword>
<comment type="similarity">
    <text evidence="1">Belongs to the LysR transcriptional regulatory family.</text>
</comment>
<sequence>MFKLLETFKTVYETRNFSKASERLFISQPAVSNQIKQLEADLKVKLFVRNGRQEIYATAQADILYHNVLILLEDWESIKHKMLTLETRKIKCRLAASHTFAIYILPNLLEDLFRTFPTIDFSIQMLNSYEVFSAIQSHELEFGFIEKPLATGSVQRTPLMDDQLVHVGYKSQPWLIREATSGVYYYQKRYMEEHNVNLPTIEVQNNELIVALLKRGIGQTVISKRAAKDLPYELLTEEYLRQFYLIQRDHLVHPLLNECVTYIQEWAKSQPLD</sequence>
<evidence type="ECO:0000256" key="3">
    <source>
        <dbReference type="ARBA" id="ARBA00023125"/>
    </source>
</evidence>
<accession>S1N4L5</accession>
<dbReference type="GO" id="GO:0003700">
    <property type="term" value="F:DNA-binding transcription factor activity"/>
    <property type="evidence" value="ECO:0007669"/>
    <property type="project" value="InterPro"/>
</dbReference>
<dbReference type="Pfam" id="PF03466">
    <property type="entry name" value="LysR_substrate"/>
    <property type="match status" value="1"/>
</dbReference>
<dbReference type="InterPro" id="IPR005119">
    <property type="entry name" value="LysR_subst-bd"/>
</dbReference>
<evidence type="ECO:0000259" key="5">
    <source>
        <dbReference type="PROSITE" id="PS50931"/>
    </source>
</evidence>
<evidence type="ECO:0000313" key="7">
    <source>
        <dbReference type="Proteomes" id="UP000014113"/>
    </source>
</evidence>
<reference evidence="6 7" key="1">
    <citation type="submission" date="2013-03" db="EMBL/GenBank/DDBJ databases">
        <title>The Genome Sequence of Enterococcus columbae ATCC_51263 (PacBio/Illumina hybrid assembly).</title>
        <authorList>
            <consortium name="The Broad Institute Genomics Platform"/>
            <consortium name="The Broad Institute Genome Sequencing Center for Infectious Disease"/>
            <person name="Earl A."/>
            <person name="Russ C."/>
            <person name="Gilmore M."/>
            <person name="Surin D."/>
            <person name="Walker B."/>
            <person name="Young S."/>
            <person name="Zeng Q."/>
            <person name="Gargeya S."/>
            <person name="Fitzgerald M."/>
            <person name="Haas B."/>
            <person name="Abouelleil A."/>
            <person name="Allen A.W."/>
            <person name="Alvarado L."/>
            <person name="Arachchi H.M."/>
            <person name="Berlin A.M."/>
            <person name="Chapman S.B."/>
            <person name="Gainer-Dewar J."/>
            <person name="Goldberg J."/>
            <person name="Griggs A."/>
            <person name="Gujja S."/>
            <person name="Hansen M."/>
            <person name="Howarth C."/>
            <person name="Imamovic A."/>
            <person name="Ireland A."/>
            <person name="Larimer J."/>
            <person name="McCowan C."/>
            <person name="Murphy C."/>
            <person name="Pearson M."/>
            <person name="Poon T.W."/>
            <person name="Priest M."/>
            <person name="Roberts A."/>
            <person name="Saif S."/>
            <person name="Shea T."/>
            <person name="Sisk P."/>
            <person name="Sykes S."/>
            <person name="Wortman J."/>
            <person name="Nusbaum C."/>
            <person name="Birren B."/>
        </authorList>
    </citation>
    <scope>NUCLEOTIDE SEQUENCE [LARGE SCALE GENOMIC DNA]</scope>
    <source>
        <strain evidence="6 7">ATCC 51263</strain>
    </source>
</reference>
<evidence type="ECO:0000313" key="6">
    <source>
        <dbReference type="EMBL" id="EOW83930.1"/>
    </source>
</evidence>
<dbReference type="InterPro" id="IPR000847">
    <property type="entry name" value="LysR_HTH_N"/>
</dbReference>
<evidence type="ECO:0000256" key="4">
    <source>
        <dbReference type="ARBA" id="ARBA00023163"/>
    </source>
</evidence>
<dbReference type="STRING" id="1121865.OMW_01734"/>